<comment type="caution">
    <text evidence="1">The sequence shown here is derived from an EMBL/GenBank/DDBJ whole genome shotgun (WGS) entry which is preliminary data.</text>
</comment>
<dbReference type="Gramene" id="FCD_00012042-RA">
    <property type="protein sequence ID" value="FCD_00012042-RA:cds"/>
    <property type="gene ID" value="FCD_00012042"/>
</dbReference>
<accession>A0AA88DFL0</accession>
<dbReference type="EMBL" id="BTGU01000063">
    <property type="protein sequence ID" value="GMN56380.1"/>
    <property type="molecule type" value="Genomic_DNA"/>
</dbReference>
<proteinExistence type="predicted"/>
<organism evidence="1 2">
    <name type="scientific">Ficus carica</name>
    <name type="common">Common fig</name>
    <dbReference type="NCBI Taxonomy" id="3494"/>
    <lineage>
        <taxon>Eukaryota</taxon>
        <taxon>Viridiplantae</taxon>
        <taxon>Streptophyta</taxon>
        <taxon>Embryophyta</taxon>
        <taxon>Tracheophyta</taxon>
        <taxon>Spermatophyta</taxon>
        <taxon>Magnoliopsida</taxon>
        <taxon>eudicotyledons</taxon>
        <taxon>Gunneridae</taxon>
        <taxon>Pentapetalae</taxon>
        <taxon>rosids</taxon>
        <taxon>fabids</taxon>
        <taxon>Rosales</taxon>
        <taxon>Moraceae</taxon>
        <taxon>Ficeae</taxon>
        <taxon>Ficus</taxon>
    </lineage>
</organism>
<dbReference type="AlphaFoldDB" id="A0AA88DFL0"/>
<sequence length="62" mass="6688">MRLMRLDTIAATALGKILLYEGFQEKPGVSSAFLSRLILLCKSLFTISVSTSSVLIAVNVLS</sequence>
<evidence type="ECO:0000313" key="2">
    <source>
        <dbReference type="Proteomes" id="UP001187192"/>
    </source>
</evidence>
<keyword evidence="2" id="KW-1185">Reference proteome</keyword>
<dbReference type="Proteomes" id="UP001187192">
    <property type="component" value="Unassembled WGS sequence"/>
</dbReference>
<reference evidence="1" key="1">
    <citation type="submission" date="2023-07" db="EMBL/GenBank/DDBJ databases">
        <title>draft genome sequence of fig (Ficus carica).</title>
        <authorList>
            <person name="Takahashi T."/>
            <person name="Nishimura K."/>
        </authorList>
    </citation>
    <scope>NUCLEOTIDE SEQUENCE</scope>
</reference>
<gene>
    <name evidence="1" type="ORF">TIFTF001_025490</name>
</gene>
<protein>
    <submittedName>
        <fullName evidence="1">Uncharacterized protein</fullName>
    </submittedName>
</protein>
<evidence type="ECO:0000313" key="1">
    <source>
        <dbReference type="EMBL" id="GMN56380.1"/>
    </source>
</evidence>
<name>A0AA88DFL0_FICCA</name>